<protein>
    <recommendedName>
        <fullName evidence="3">Carboxylic ester hydrolase</fullName>
        <ecNumber evidence="3">3.1.1.-</ecNumber>
    </recommendedName>
</protein>
<dbReference type="PANTHER" id="PTHR43142">
    <property type="entry name" value="CARBOXYLIC ESTER HYDROLASE"/>
    <property type="match status" value="1"/>
</dbReference>
<dbReference type="PANTHER" id="PTHR43142:SF11">
    <property type="entry name" value="CARBOXYLIC ESTER HYDROLASE"/>
    <property type="match status" value="1"/>
</dbReference>
<keyword evidence="2 3" id="KW-0378">Hydrolase</keyword>
<dbReference type="SUPFAM" id="SSF53474">
    <property type="entry name" value="alpha/beta-Hydrolases"/>
    <property type="match status" value="1"/>
</dbReference>
<dbReference type="InterPro" id="IPR019826">
    <property type="entry name" value="Carboxylesterase_B_AS"/>
</dbReference>
<dbReference type="AlphaFoldDB" id="A0A2P7Z1X6"/>
<reference evidence="5 6" key="1">
    <citation type="submission" date="2017-05" db="EMBL/GenBank/DDBJ databases">
        <title>Draft genome sequence of Elsinoe australis.</title>
        <authorList>
            <person name="Cheng Q."/>
        </authorList>
    </citation>
    <scope>NUCLEOTIDE SEQUENCE [LARGE SCALE GENOMIC DNA]</scope>
    <source>
        <strain evidence="5 6">NL1</strain>
    </source>
</reference>
<feature type="domain" description="Carboxylesterase type B" evidence="4">
    <location>
        <begin position="10"/>
        <end position="463"/>
    </location>
</feature>
<dbReference type="EC" id="3.1.1.-" evidence="3"/>
<evidence type="ECO:0000259" key="4">
    <source>
        <dbReference type="Pfam" id="PF00135"/>
    </source>
</evidence>
<comment type="similarity">
    <text evidence="1 3">Belongs to the type-B carboxylesterase/lipase family.</text>
</comment>
<dbReference type="Proteomes" id="UP000243723">
    <property type="component" value="Unassembled WGS sequence"/>
</dbReference>
<dbReference type="Pfam" id="PF00135">
    <property type="entry name" value="COesterase"/>
    <property type="match status" value="1"/>
</dbReference>
<dbReference type="EMBL" id="NHZQ01000335">
    <property type="protein sequence ID" value="PSK42220.1"/>
    <property type="molecule type" value="Genomic_DNA"/>
</dbReference>
<name>A0A2P7Z1X6_9PEZI</name>
<organism evidence="5 6">
    <name type="scientific">Elsinoe australis</name>
    <dbReference type="NCBI Taxonomy" id="40998"/>
    <lineage>
        <taxon>Eukaryota</taxon>
        <taxon>Fungi</taxon>
        <taxon>Dikarya</taxon>
        <taxon>Ascomycota</taxon>
        <taxon>Pezizomycotina</taxon>
        <taxon>Dothideomycetes</taxon>
        <taxon>Dothideomycetidae</taxon>
        <taxon>Myriangiales</taxon>
        <taxon>Elsinoaceae</taxon>
        <taxon>Elsinoe</taxon>
    </lineage>
</organism>
<evidence type="ECO:0000313" key="5">
    <source>
        <dbReference type="EMBL" id="PSK42220.1"/>
    </source>
</evidence>
<sequence length="524" mass="56639">MAALLSHPSIGKIQGKSTPDTTQYLGLQYGVLTDRFATATLPTYDPSTTHLDATHHAPTAFQPPDTVDGEHGLIQQPLPCTYRETSLLHGLALSITVPSTATPTSSLPVLAFIHGGGFAIGSTTWPQYDFSRLVRLAVARDTPFIGVGINYRLGIPGFLWGEEMRAAGYKPNRGLLDQQLALRWIQKYIGGFGGDAGNVTVAGESAGAAAITYHFHQEEKLFRRAVAMSGTDLLVKPLPKEVAEMGYGKVCELLGLGGKGEERVKGLREVDGIEMLGKIGMAVQTGPVLDGEVIRYASTYESLKGKGVPGAKWCESLMIGDCAFDGNILFLRIGPMKAGIASKFVAAAEKVLPADTAKQLLSIYDLNTSTDDETAFTSVLRFINDIGFYAPTQAYASHFAVAGGDAYVYRFNAPNPWPGMWQGESSHVLDVAYLFQNYNEVLPSDKEREVAKKFGELFIDFVAGKGRLEKRSPEGGKAIAFGKDDVQLVEDLPAQTGRREDFEKLGQEIGYDALDRVLGTLLMG</sequence>
<comment type="caution">
    <text evidence="5">The sequence shown here is derived from an EMBL/GenBank/DDBJ whole genome shotgun (WGS) entry which is preliminary data.</text>
</comment>
<dbReference type="GO" id="GO:0016787">
    <property type="term" value="F:hydrolase activity"/>
    <property type="evidence" value="ECO:0007669"/>
    <property type="project" value="UniProtKB-KW"/>
</dbReference>
<dbReference type="InterPro" id="IPR029058">
    <property type="entry name" value="AB_hydrolase_fold"/>
</dbReference>
<dbReference type="InterPro" id="IPR002018">
    <property type="entry name" value="CarbesteraseB"/>
</dbReference>
<gene>
    <name evidence="5" type="ORF">B9Z65_4134</name>
</gene>
<evidence type="ECO:0000256" key="1">
    <source>
        <dbReference type="ARBA" id="ARBA00005964"/>
    </source>
</evidence>
<evidence type="ECO:0000256" key="3">
    <source>
        <dbReference type="RuleBase" id="RU361235"/>
    </source>
</evidence>
<keyword evidence="6" id="KW-1185">Reference proteome</keyword>
<accession>A0A2P7Z1X6</accession>
<proteinExistence type="inferred from homology"/>
<dbReference type="OrthoDB" id="6846267at2759"/>
<dbReference type="Gene3D" id="3.40.50.1820">
    <property type="entry name" value="alpha/beta hydrolase"/>
    <property type="match status" value="1"/>
</dbReference>
<dbReference type="PROSITE" id="PS00122">
    <property type="entry name" value="CARBOXYLESTERASE_B_1"/>
    <property type="match status" value="1"/>
</dbReference>
<dbReference type="STRING" id="40998.A0A2P7Z1X6"/>
<evidence type="ECO:0000313" key="6">
    <source>
        <dbReference type="Proteomes" id="UP000243723"/>
    </source>
</evidence>
<evidence type="ECO:0000256" key="2">
    <source>
        <dbReference type="ARBA" id="ARBA00022801"/>
    </source>
</evidence>